<keyword evidence="2" id="KW-1185">Reference proteome</keyword>
<evidence type="ECO:0000313" key="2">
    <source>
        <dbReference type="Proteomes" id="UP001054945"/>
    </source>
</evidence>
<dbReference type="Proteomes" id="UP001054945">
    <property type="component" value="Unassembled WGS sequence"/>
</dbReference>
<dbReference type="AlphaFoldDB" id="A0AAV4Y0B8"/>
<sequence>MVSRDTTSLNQIPTLYLILETEKDREDIEALKWTSQSALPQNETLQRCQEERNDHGGDFELIGFTLNSNQMVLISVNGSLGDRNDRQTVSRVCETF</sequence>
<comment type="caution">
    <text evidence="1">The sequence shown here is derived from an EMBL/GenBank/DDBJ whole genome shotgun (WGS) entry which is preliminary data.</text>
</comment>
<evidence type="ECO:0000313" key="1">
    <source>
        <dbReference type="EMBL" id="GIZ00244.1"/>
    </source>
</evidence>
<dbReference type="EMBL" id="BPLR01018522">
    <property type="protein sequence ID" value="GIZ00244.1"/>
    <property type="molecule type" value="Genomic_DNA"/>
</dbReference>
<reference evidence="1 2" key="1">
    <citation type="submission" date="2021-06" db="EMBL/GenBank/DDBJ databases">
        <title>Caerostris extrusa draft genome.</title>
        <authorList>
            <person name="Kono N."/>
            <person name="Arakawa K."/>
        </authorList>
    </citation>
    <scope>NUCLEOTIDE SEQUENCE [LARGE SCALE GENOMIC DNA]</scope>
</reference>
<organism evidence="1 2">
    <name type="scientific">Caerostris extrusa</name>
    <name type="common">Bark spider</name>
    <name type="synonym">Caerostris bankana</name>
    <dbReference type="NCBI Taxonomy" id="172846"/>
    <lineage>
        <taxon>Eukaryota</taxon>
        <taxon>Metazoa</taxon>
        <taxon>Ecdysozoa</taxon>
        <taxon>Arthropoda</taxon>
        <taxon>Chelicerata</taxon>
        <taxon>Arachnida</taxon>
        <taxon>Araneae</taxon>
        <taxon>Araneomorphae</taxon>
        <taxon>Entelegynae</taxon>
        <taxon>Araneoidea</taxon>
        <taxon>Araneidae</taxon>
        <taxon>Caerostris</taxon>
    </lineage>
</organism>
<proteinExistence type="predicted"/>
<accession>A0AAV4Y0B8</accession>
<name>A0AAV4Y0B8_CAEEX</name>
<gene>
    <name evidence="1" type="ORF">CEXT_487451</name>
</gene>
<protein>
    <submittedName>
        <fullName evidence="1">Uncharacterized protein</fullName>
    </submittedName>
</protein>